<reference evidence="2 3" key="1">
    <citation type="submission" date="2020-08" db="EMBL/GenBank/DDBJ databases">
        <title>Genomic Encyclopedia of Type Strains, Phase IV (KMG-IV): sequencing the most valuable type-strain genomes for metagenomic binning, comparative biology and taxonomic classification.</title>
        <authorList>
            <person name="Goeker M."/>
        </authorList>
    </citation>
    <scope>NUCLEOTIDE SEQUENCE [LARGE SCALE GENOMIC DNA]</scope>
    <source>
        <strain evidence="2 3">DSM 19979</strain>
    </source>
</reference>
<comment type="caution">
    <text evidence="2">The sequence shown here is derived from an EMBL/GenBank/DDBJ whole genome shotgun (WGS) entry which is preliminary data.</text>
</comment>
<keyword evidence="2" id="KW-0808">Transferase</keyword>
<dbReference type="GO" id="GO:0016746">
    <property type="term" value="F:acyltransferase activity"/>
    <property type="evidence" value="ECO:0007669"/>
    <property type="project" value="UniProtKB-KW"/>
</dbReference>
<dbReference type="RefSeq" id="WP_311728758.1">
    <property type="nucleotide sequence ID" value="NZ_JACIDJ010000010.1"/>
</dbReference>
<dbReference type="CDD" id="cd06551">
    <property type="entry name" value="LPLAT"/>
    <property type="match status" value="1"/>
</dbReference>
<sequence length="263" mass="29634">MSPVALRSERMMAFFQVAFTRTFQGSFTALRVAKWGLPQVPPGRPAIILMNHPGWWDGVLILLMMRRFFLDRPGFTPIDAAALEKYRFMKRLGVFGVEQGTPRGAVRFLNTAKQVLADPHHMLWMNAAGRFADVRERPVPLAPGVTRLAEIAPDALIIPQATEYLHWSEKRGEALIAFGPPLDARELLAMDRDARTEHIRAACTAVMDRLAEDAMSRDPQRFEVAVEGRKGMGGFYGTWQYARALLRGQRHDPRHETRGQTGA</sequence>
<name>A0A840AHK5_9PROT</name>
<dbReference type="AlphaFoldDB" id="A0A840AHK5"/>
<dbReference type="Pfam" id="PF01553">
    <property type="entry name" value="Acyltransferase"/>
    <property type="match status" value="1"/>
</dbReference>
<keyword evidence="2" id="KW-0012">Acyltransferase</keyword>
<dbReference type="EMBL" id="JACIDJ010000010">
    <property type="protein sequence ID" value="MBB3900342.1"/>
    <property type="molecule type" value="Genomic_DNA"/>
</dbReference>
<keyword evidence="3" id="KW-1185">Reference proteome</keyword>
<gene>
    <name evidence="2" type="ORF">GGQ83_003818</name>
</gene>
<evidence type="ECO:0000313" key="2">
    <source>
        <dbReference type="EMBL" id="MBB3900342.1"/>
    </source>
</evidence>
<dbReference type="InterPro" id="IPR002123">
    <property type="entry name" value="Plipid/glycerol_acylTrfase"/>
</dbReference>
<evidence type="ECO:0000259" key="1">
    <source>
        <dbReference type="SMART" id="SM00563"/>
    </source>
</evidence>
<dbReference type="Proteomes" id="UP000553193">
    <property type="component" value="Unassembled WGS sequence"/>
</dbReference>
<organism evidence="2 3">
    <name type="scientific">Roseococcus suduntuyensis</name>
    <dbReference type="NCBI Taxonomy" id="455361"/>
    <lineage>
        <taxon>Bacteria</taxon>
        <taxon>Pseudomonadati</taxon>
        <taxon>Pseudomonadota</taxon>
        <taxon>Alphaproteobacteria</taxon>
        <taxon>Acetobacterales</taxon>
        <taxon>Roseomonadaceae</taxon>
        <taxon>Roseococcus</taxon>
    </lineage>
</organism>
<proteinExistence type="predicted"/>
<dbReference type="SMART" id="SM00563">
    <property type="entry name" value="PlsC"/>
    <property type="match status" value="1"/>
</dbReference>
<protein>
    <submittedName>
        <fullName evidence="2">1-acyl-sn-glycerol-3-phosphate acyltransferase</fullName>
    </submittedName>
</protein>
<feature type="domain" description="Phospholipid/glycerol acyltransferase" evidence="1">
    <location>
        <begin position="46"/>
        <end position="165"/>
    </location>
</feature>
<dbReference type="SUPFAM" id="SSF69593">
    <property type="entry name" value="Glycerol-3-phosphate (1)-acyltransferase"/>
    <property type="match status" value="1"/>
</dbReference>
<evidence type="ECO:0000313" key="3">
    <source>
        <dbReference type="Proteomes" id="UP000553193"/>
    </source>
</evidence>
<accession>A0A840AHK5</accession>